<dbReference type="EMBL" id="LAVV01007671">
    <property type="protein sequence ID" value="KNZ55153.1"/>
    <property type="molecule type" value="Genomic_DNA"/>
</dbReference>
<feature type="region of interest" description="Disordered" evidence="1">
    <location>
        <begin position="1"/>
        <end position="49"/>
    </location>
</feature>
<feature type="compositionally biased region" description="Polar residues" evidence="1">
    <location>
        <begin position="24"/>
        <end position="49"/>
    </location>
</feature>
<dbReference type="Proteomes" id="UP000037035">
    <property type="component" value="Unassembled WGS sequence"/>
</dbReference>
<reference evidence="2 3" key="1">
    <citation type="submission" date="2015-08" db="EMBL/GenBank/DDBJ databases">
        <title>Next Generation Sequencing and Analysis of the Genome of Puccinia sorghi L Schw, the Causal Agent of Maize Common Rust.</title>
        <authorList>
            <person name="Rochi L."/>
            <person name="Burguener G."/>
            <person name="Darino M."/>
            <person name="Turjanski A."/>
            <person name="Kreff E."/>
            <person name="Dieguez M.J."/>
            <person name="Sacco F."/>
        </authorList>
    </citation>
    <scope>NUCLEOTIDE SEQUENCE [LARGE SCALE GENOMIC DNA]</scope>
    <source>
        <strain evidence="2 3">RO10H11247</strain>
    </source>
</reference>
<accession>A0A0L6V310</accession>
<gene>
    <name evidence="2" type="ORF">VP01_2752g1</name>
</gene>
<proteinExistence type="predicted"/>
<keyword evidence="3" id="KW-1185">Reference proteome</keyword>
<organism evidence="2 3">
    <name type="scientific">Puccinia sorghi</name>
    <dbReference type="NCBI Taxonomy" id="27349"/>
    <lineage>
        <taxon>Eukaryota</taxon>
        <taxon>Fungi</taxon>
        <taxon>Dikarya</taxon>
        <taxon>Basidiomycota</taxon>
        <taxon>Pucciniomycotina</taxon>
        <taxon>Pucciniomycetes</taxon>
        <taxon>Pucciniales</taxon>
        <taxon>Pucciniaceae</taxon>
        <taxon>Puccinia</taxon>
    </lineage>
</organism>
<dbReference type="VEuPathDB" id="FungiDB:VP01_2752g1"/>
<feature type="compositionally biased region" description="Basic and acidic residues" evidence="1">
    <location>
        <begin position="1"/>
        <end position="14"/>
    </location>
</feature>
<sequence length="117" mass="13196">MREVRANRGSKPPDLDLEGFQIDGKSTSPPLSPSNPFRTPTVLTPTSTHPECRLTTRERFFFHTVIDPGLDSLYPPSFTPNFTRPMASADPISHQVNKRYYQACRGRPTSRARGIHN</sequence>
<dbReference type="AlphaFoldDB" id="A0A0L6V310"/>
<name>A0A0L6V310_9BASI</name>
<evidence type="ECO:0000313" key="3">
    <source>
        <dbReference type="Proteomes" id="UP000037035"/>
    </source>
</evidence>
<comment type="caution">
    <text evidence="2">The sequence shown here is derived from an EMBL/GenBank/DDBJ whole genome shotgun (WGS) entry which is preliminary data.</text>
</comment>
<evidence type="ECO:0000256" key="1">
    <source>
        <dbReference type="SAM" id="MobiDB-lite"/>
    </source>
</evidence>
<protein>
    <submittedName>
        <fullName evidence="2">Uncharacterized protein</fullName>
    </submittedName>
</protein>
<evidence type="ECO:0000313" key="2">
    <source>
        <dbReference type="EMBL" id="KNZ55153.1"/>
    </source>
</evidence>